<feature type="domain" description="Protein kinase" evidence="6">
    <location>
        <begin position="697"/>
        <end position="966"/>
    </location>
</feature>
<feature type="region of interest" description="Disordered" evidence="5">
    <location>
        <begin position="587"/>
        <end position="616"/>
    </location>
</feature>
<evidence type="ECO:0000256" key="2">
    <source>
        <dbReference type="ARBA" id="ARBA00022741"/>
    </source>
</evidence>
<dbReference type="Proteomes" id="UP001465976">
    <property type="component" value="Unassembled WGS sequence"/>
</dbReference>
<keyword evidence="7" id="KW-0371">Homeobox</keyword>
<dbReference type="Gene3D" id="1.10.510.10">
    <property type="entry name" value="Transferase(Phosphotransferase) domain 1"/>
    <property type="match status" value="2"/>
</dbReference>
<evidence type="ECO:0000313" key="8">
    <source>
        <dbReference type="Proteomes" id="UP001465976"/>
    </source>
</evidence>
<feature type="compositionally biased region" description="Basic and acidic residues" evidence="5">
    <location>
        <begin position="601"/>
        <end position="616"/>
    </location>
</feature>
<name>A0ABR3ESA5_9AGAR</name>
<evidence type="ECO:0000256" key="3">
    <source>
        <dbReference type="ARBA" id="ARBA00022777"/>
    </source>
</evidence>
<dbReference type="PROSITE" id="PS00108">
    <property type="entry name" value="PROTEIN_KINASE_ST"/>
    <property type="match status" value="2"/>
</dbReference>
<keyword evidence="8" id="KW-1185">Reference proteome</keyword>
<evidence type="ECO:0000256" key="5">
    <source>
        <dbReference type="SAM" id="MobiDB-lite"/>
    </source>
</evidence>
<feature type="compositionally biased region" description="Pro residues" evidence="5">
    <location>
        <begin position="495"/>
        <end position="504"/>
    </location>
</feature>
<gene>
    <name evidence="7" type="primary">TOS8_5</name>
    <name evidence="7" type="ORF">V5O48_016217</name>
</gene>
<protein>
    <submittedName>
        <fullName evidence="7">Homeobox protein tos8</fullName>
    </submittedName>
</protein>
<dbReference type="GO" id="GO:0003677">
    <property type="term" value="F:DNA binding"/>
    <property type="evidence" value="ECO:0007669"/>
    <property type="project" value="UniProtKB-KW"/>
</dbReference>
<feature type="compositionally biased region" description="Acidic residues" evidence="5">
    <location>
        <begin position="1160"/>
        <end position="1172"/>
    </location>
</feature>
<dbReference type="InterPro" id="IPR008271">
    <property type="entry name" value="Ser/Thr_kinase_AS"/>
</dbReference>
<dbReference type="InterPro" id="IPR000719">
    <property type="entry name" value="Prot_kinase_dom"/>
</dbReference>
<keyword evidence="1" id="KW-0808">Transferase</keyword>
<dbReference type="SUPFAM" id="SSF56112">
    <property type="entry name" value="Protein kinase-like (PK-like)"/>
    <property type="match status" value="2"/>
</dbReference>
<sequence length="1227" mass="135534">MGAFQHLYISPVLPRKDSIQSRVEDIYKGRLEDSQPVCLKVLRVFTGTYDRSKLMKMFEMSEGIRYLHEHHPPIVHSDIKGINILVSDDGHCRITDFGLSTIESDSPEGRVHQTASQAAVRGSVPWLAPELMNPDEFETCNRTTRDIYALGCTMYELFTGETPFCEKKMDFQILMAVLNGSRPVRPAECPDPLWRIIEGCWVEDALMRPTASGVASQLEKMEIIQRSGTSAITTTSAASVPTSSNNEQSTFDLDLASTSVVIDVNEISPRPSESSWDPMTFKEPILSPESLRDDKLGTECDGEGEDRDVASVDSFDMETAKHVYDRHTGATRFHVDRSTVRPPLPVAGVSSSNANLHLTRSHLVRCVDCSDADEIVICNCGDISSVQAIQRELLDQHSSFASVLFPVSSAAKIAKQRDQAQQALYQQYLNRSASLLDPQPYYGLPSASVVNAKASATWGVMKGSKKLSLSMKSADLFKKERKGSNTASSSSASTTPPPPPPPKPAYALVASSRSSHPMDWSTSSPTLVVSSNQSQSQDRTQQHSDTGTTTWAPLDATSIALLEEDHKTTNPIVGESPREDRRLRLAATSPDRIVQDPGHTSWEHRESTSEPRPKGVFKDQDELLVHLKRHGDEVAKAMSTVCSETAPSVMEIIQLYLDSDGSRQESSLRKTCIQCLFHLNKRHGCLPASLHLPNVVKEGSHAVAGGGFSDIYKGRLDNAQPVCLKVLRVFTGNYDRGKLMKQLGNEVLIWRQLRHPNIHQFLGISNELFDLSYCIVSPWMANGDVMTYSRKQDTSLDDKVTLMFEMSEGLQYLHEHHPPIVHSDIKGINVLICDEGHCRITDFGLSTIQNDSPEGRVHQTTSQAAIRGSLPWLAPELMNPEAIESPNRTTRDIYALGCTIYEILTGNTPFSEKKMDVHIILAVLSGSRPARPENCPDPLWQIIAGCWAEDAAIRPTVSGVASHLRKMNIAKPPQVSAIATTSVLAAPVHLDDELNEHPPVACSAVAGALDNPPSSLRVSQYNPTSPSRSAISSASLQEAPLDLDNNNLFPARTDVFVSSSTPGTTMKPVEGTRDKQSLPGQLLHPKRPIEEVEASNVARWRLPLPTVLELDRPIKRQRMQSTAHWQESTRPRTYSHGSSSDPWPVLFTQSYSPDNADSSTDTDEEDGSDEEYYGTSITYRNPKRFPSGPRIEGGHEFDGPTDTHMWDDVVLQDTWKRFRARVGLSAS</sequence>
<dbReference type="Pfam" id="PF07714">
    <property type="entry name" value="PK_Tyr_Ser-Thr"/>
    <property type="match status" value="2"/>
</dbReference>
<feature type="compositionally biased region" description="Polar residues" evidence="5">
    <location>
        <begin position="511"/>
        <end position="551"/>
    </location>
</feature>
<feature type="domain" description="Protein kinase" evidence="6">
    <location>
        <begin position="1"/>
        <end position="224"/>
    </location>
</feature>
<feature type="region of interest" description="Disordered" evidence="5">
    <location>
        <begin position="479"/>
        <end position="551"/>
    </location>
</feature>
<comment type="caution">
    <text evidence="7">The sequence shown here is derived from an EMBL/GenBank/DDBJ whole genome shotgun (WGS) entry which is preliminary data.</text>
</comment>
<evidence type="ECO:0000256" key="4">
    <source>
        <dbReference type="ARBA" id="ARBA00022840"/>
    </source>
</evidence>
<evidence type="ECO:0000256" key="1">
    <source>
        <dbReference type="ARBA" id="ARBA00022679"/>
    </source>
</evidence>
<keyword evidence="4" id="KW-0067">ATP-binding</keyword>
<feature type="region of interest" description="Disordered" evidence="5">
    <location>
        <begin position="1059"/>
        <end position="1081"/>
    </location>
</feature>
<keyword evidence="3" id="KW-0418">Kinase</keyword>
<dbReference type="PROSITE" id="PS50011">
    <property type="entry name" value="PROTEIN_KINASE_DOM"/>
    <property type="match status" value="2"/>
</dbReference>
<keyword evidence="7" id="KW-0238">DNA-binding</keyword>
<feature type="compositionally biased region" description="Polar residues" evidence="5">
    <location>
        <begin position="1119"/>
        <end position="1156"/>
    </location>
</feature>
<reference evidence="7 8" key="1">
    <citation type="submission" date="2024-02" db="EMBL/GenBank/DDBJ databases">
        <title>A draft genome for the cacao thread blight pathogen Marasmius crinis-equi.</title>
        <authorList>
            <person name="Cohen S.P."/>
            <person name="Baruah I.K."/>
            <person name="Amoako-Attah I."/>
            <person name="Bukari Y."/>
            <person name="Meinhardt L.W."/>
            <person name="Bailey B.A."/>
        </authorList>
    </citation>
    <scope>NUCLEOTIDE SEQUENCE [LARGE SCALE GENOMIC DNA]</scope>
    <source>
        <strain evidence="7 8">GH-76</strain>
    </source>
</reference>
<keyword evidence="2" id="KW-0547">Nucleotide-binding</keyword>
<proteinExistence type="predicted"/>
<evidence type="ECO:0000259" key="6">
    <source>
        <dbReference type="PROSITE" id="PS50011"/>
    </source>
</evidence>
<evidence type="ECO:0000313" key="7">
    <source>
        <dbReference type="EMBL" id="KAL0565803.1"/>
    </source>
</evidence>
<dbReference type="SMART" id="SM00220">
    <property type="entry name" value="S_TKc"/>
    <property type="match status" value="2"/>
</dbReference>
<dbReference type="PANTHER" id="PTHR44329">
    <property type="entry name" value="SERINE/THREONINE-PROTEIN KINASE TNNI3K-RELATED"/>
    <property type="match status" value="1"/>
</dbReference>
<dbReference type="InterPro" id="IPR051681">
    <property type="entry name" value="Ser/Thr_Kinases-Pseudokinases"/>
</dbReference>
<dbReference type="InterPro" id="IPR011009">
    <property type="entry name" value="Kinase-like_dom_sf"/>
</dbReference>
<dbReference type="EMBL" id="JBAHYK010002117">
    <property type="protein sequence ID" value="KAL0565803.1"/>
    <property type="molecule type" value="Genomic_DNA"/>
</dbReference>
<dbReference type="InterPro" id="IPR001245">
    <property type="entry name" value="Ser-Thr/Tyr_kinase_cat_dom"/>
</dbReference>
<dbReference type="PANTHER" id="PTHR44329:SF288">
    <property type="entry name" value="MITOGEN-ACTIVATED PROTEIN KINASE KINASE KINASE 20"/>
    <property type="match status" value="1"/>
</dbReference>
<accession>A0ABR3ESA5</accession>
<feature type="region of interest" description="Disordered" evidence="5">
    <location>
        <begin position="1113"/>
        <end position="1203"/>
    </location>
</feature>
<organism evidence="7 8">
    <name type="scientific">Marasmius crinis-equi</name>
    <dbReference type="NCBI Taxonomy" id="585013"/>
    <lineage>
        <taxon>Eukaryota</taxon>
        <taxon>Fungi</taxon>
        <taxon>Dikarya</taxon>
        <taxon>Basidiomycota</taxon>
        <taxon>Agaricomycotina</taxon>
        <taxon>Agaricomycetes</taxon>
        <taxon>Agaricomycetidae</taxon>
        <taxon>Agaricales</taxon>
        <taxon>Marasmiineae</taxon>
        <taxon>Marasmiaceae</taxon>
        <taxon>Marasmius</taxon>
    </lineage>
</organism>